<dbReference type="GO" id="GO:0005509">
    <property type="term" value="F:calcium ion binding"/>
    <property type="evidence" value="ECO:0007669"/>
    <property type="project" value="UniProtKB-UniRule"/>
</dbReference>
<keyword evidence="3 5" id="KW-0106">Calcium</keyword>
<dbReference type="SMART" id="SM00112">
    <property type="entry name" value="CA"/>
    <property type="match status" value="1"/>
</dbReference>
<evidence type="ECO:0000256" key="5">
    <source>
        <dbReference type="PROSITE-ProRule" id="PRU00043"/>
    </source>
</evidence>
<keyword evidence="2" id="KW-0677">Repeat</keyword>
<feature type="domain" description="Cadherin" evidence="6">
    <location>
        <begin position="36"/>
        <end position="102"/>
    </location>
</feature>
<evidence type="ECO:0000256" key="2">
    <source>
        <dbReference type="ARBA" id="ARBA00022737"/>
    </source>
</evidence>
<keyword evidence="4" id="KW-0472">Membrane</keyword>
<dbReference type="Pfam" id="PF00028">
    <property type="entry name" value="Cadherin"/>
    <property type="match status" value="1"/>
</dbReference>
<dbReference type="GO" id="GO:0016477">
    <property type="term" value="P:cell migration"/>
    <property type="evidence" value="ECO:0007669"/>
    <property type="project" value="TreeGrafter"/>
</dbReference>
<dbReference type="InterPro" id="IPR015919">
    <property type="entry name" value="Cadherin-like_sf"/>
</dbReference>
<protein>
    <submittedName>
        <fullName evidence="7">CA domain-containing protein</fullName>
    </submittedName>
</protein>
<dbReference type="SUPFAM" id="SSF49313">
    <property type="entry name" value="Cadherin-like"/>
    <property type="match status" value="2"/>
</dbReference>
<dbReference type="GO" id="GO:0016342">
    <property type="term" value="C:catenin complex"/>
    <property type="evidence" value="ECO:0007669"/>
    <property type="project" value="TreeGrafter"/>
</dbReference>
<evidence type="ECO:0000259" key="6">
    <source>
        <dbReference type="PROSITE" id="PS50268"/>
    </source>
</evidence>
<dbReference type="GO" id="GO:0008013">
    <property type="term" value="F:beta-catenin binding"/>
    <property type="evidence" value="ECO:0007669"/>
    <property type="project" value="TreeGrafter"/>
</dbReference>
<dbReference type="PROSITE" id="PS00232">
    <property type="entry name" value="CADHERIN_1"/>
    <property type="match status" value="1"/>
</dbReference>
<name>A0A183D7I2_9BILA</name>
<evidence type="ECO:0000256" key="1">
    <source>
        <dbReference type="ARBA" id="ARBA00004370"/>
    </source>
</evidence>
<accession>A0A183D7I2</accession>
<dbReference type="InterPro" id="IPR039808">
    <property type="entry name" value="Cadherin"/>
</dbReference>
<dbReference type="PANTHER" id="PTHR24027">
    <property type="entry name" value="CADHERIN-23"/>
    <property type="match status" value="1"/>
</dbReference>
<evidence type="ECO:0000256" key="4">
    <source>
        <dbReference type="ARBA" id="ARBA00023136"/>
    </source>
</evidence>
<dbReference type="PROSITE" id="PS50268">
    <property type="entry name" value="CADHERIN_2"/>
    <property type="match status" value="1"/>
</dbReference>
<proteinExistence type="predicted"/>
<dbReference type="WBParaSite" id="GPUH_0000468001-mRNA-1">
    <property type="protein sequence ID" value="GPUH_0000468001-mRNA-1"/>
    <property type="gene ID" value="GPUH_0000468001"/>
</dbReference>
<evidence type="ECO:0000313" key="7">
    <source>
        <dbReference type="WBParaSite" id="GPUH_0000468001-mRNA-1"/>
    </source>
</evidence>
<dbReference type="GO" id="GO:0045296">
    <property type="term" value="F:cadherin binding"/>
    <property type="evidence" value="ECO:0007669"/>
    <property type="project" value="TreeGrafter"/>
</dbReference>
<dbReference type="InterPro" id="IPR020894">
    <property type="entry name" value="Cadherin_CS"/>
</dbReference>
<dbReference type="PANTHER" id="PTHR24027:SF438">
    <property type="entry name" value="CADHERIN 23"/>
    <property type="match status" value="1"/>
</dbReference>
<dbReference type="PRINTS" id="PR00205">
    <property type="entry name" value="CADHERIN"/>
</dbReference>
<organism evidence="7">
    <name type="scientific">Gongylonema pulchrum</name>
    <dbReference type="NCBI Taxonomy" id="637853"/>
    <lineage>
        <taxon>Eukaryota</taxon>
        <taxon>Metazoa</taxon>
        <taxon>Ecdysozoa</taxon>
        <taxon>Nematoda</taxon>
        <taxon>Chromadorea</taxon>
        <taxon>Rhabditida</taxon>
        <taxon>Spirurina</taxon>
        <taxon>Spiruromorpha</taxon>
        <taxon>Spiruroidea</taxon>
        <taxon>Gongylonematidae</taxon>
        <taxon>Gongylonema</taxon>
    </lineage>
</organism>
<reference evidence="7" key="1">
    <citation type="submission" date="2016-06" db="UniProtKB">
        <authorList>
            <consortium name="WormBaseParasite"/>
        </authorList>
    </citation>
    <scope>IDENTIFICATION</scope>
</reference>
<dbReference type="InterPro" id="IPR002126">
    <property type="entry name" value="Cadherin-like_dom"/>
</dbReference>
<sequence length="177" mass="19817">LVNVHVEDVNDNAPIFYPEEYNVSVRQNAVIGSPLVRYRFATEDNGNFRLDPNSGRLYLQKRLTKKSYKLTVEAVDGGGLVSDKQATVHIIVIGASTPTPQFTSTLYKFTISEETLPGIEIGQVKATGPYPVRYNLYSGDPEHLFAINERNGQLSVARYLDADRWDELLLNVQVSIN</sequence>
<dbReference type="Gene3D" id="2.60.40.60">
    <property type="entry name" value="Cadherins"/>
    <property type="match status" value="2"/>
</dbReference>
<comment type="subcellular location">
    <subcellularLocation>
        <location evidence="1">Membrane</location>
    </subcellularLocation>
</comment>
<dbReference type="CDD" id="cd11304">
    <property type="entry name" value="Cadherin_repeat"/>
    <property type="match status" value="2"/>
</dbReference>
<evidence type="ECO:0000256" key="3">
    <source>
        <dbReference type="ARBA" id="ARBA00022837"/>
    </source>
</evidence>
<dbReference type="AlphaFoldDB" id="A0A183D7I2"/>
<dbReference type="GO" id="GO:0007156">
    <property type="term" value="P:homophilic cell adhesion via plasma membrane adhesion molecules"/>
    <property type="evidence" value="ECO:0007669"/>
    <property type="project" value="InterPro"/>
</dbReference>